<dbReference type="Proteomes" id="UP000184404">
    <property type="component" value="Unassembled WGS sequence"/>
</dbReference>
<evidence type="ECO:0000313" key="3">
    <source>
        <dbReference type="Proteomes" id="UP000184404"/>
    </source>
</evidence>
<evidence type="ECO:0000256" key="1">
    <source>
        <dbReference type="SAM" id="SignalP"/>
    </source>
</evidence>
<evidence type="ECO:0000313" key="2">
    <source>
        <dbReference type="EMBL" id="SHF21521.1"/>
    </source>
</evidence>
<keyword evidence="1" id="KW-0732">Signal</keyword>
<keyword evidence="3" id="KW-1185">Reference proteome</keyword>
<feature type="signal peptide" evidence="1">
    <location>
        <begin position="1"/>
        <end position="25"/>
    </location>
</feature>
<reference evidence="2 3" key="1">
    <citation type="submission" date="2016-11" db="EMBL/GenBank/DDBJ databases">
        <authorList>
            <person name="Jaros S."/>
            <person name="Januszkiewicz K."/>
            <person name="Wedrychowicz H."/>
        </authorList>
    </citation>
    <scope>NUCLEOTIDE SEQUENCE [LARGE SCALE GENOMIC DNA]</scope>
    <source>
        <strain evidence="2 3">DSM 10502</strain>
    </source>
</reference>
<gene>
    <name evidence="2" type="ORF">SAMN02745190_02114</name>
</gene>
<protein>
    <submittedName>
        <fullName evidence="2">Uncharacterized protein</fullName>
    </submittedName>
</protein>
<dbReference type="RefSeq" id="WP_072936229.1">
    <property type="nucleotide sequence ID" value="NZ_FQUG01000009.1"/>
</dbReference>
<dbReference type="EMBL" id="FQUG01000009">
    <property type="protein sequence ID" value="SHF21521.1"/>
    <property type="molecule type" value="Genomic_DNA"/>
</dbReference>
<accession>A0A1M4ZU78</accession>
<sequence length="226" mass="24597">MTKMKYTLGTAVLAAALLGMPAAHAEEVNEEAAYEEEAEAPAAAEAPVITGMPNPYIEYKDVPALERAIGFPVLYLPANFYASYHPAVHVYGIHGQVADVRFQSKLDGSTIALRTAVLPFVNTNDISGFYSVDWKQESAGDMNNTQIYTAVSDNGTRVVRWTAGNFVFSLAINNADDSLYKALVKNFVIVADRFSHKYHNTNFEMNPSAKRILAEEKAAAAAAAIK</sequence>
<dbReference type="AlphaFoldDB" id="A0A1M4ZU78"/>
<dbReference type="STRING" id="1123243.SAMN02745190_02114"/>
<feature type="chain" id="PRO_5009908666" evidence="1">
    <location>
        <begin position="26"/>
        <end position="226"/>
    </location>
</feature>
<name>A0A1M4ZU78_9FIRM</name>
<organism evidence="2 3">
    <name type="scientific">Schwartzia succinivorans DSM 10502</name>
    <dbReference type="NCBI Taxonomy" id="1123243"/>
    <lineage>
        <taxon>Bacteria</taxon>
        <taxon>Bacillati</taxon>
        <taxon>Bacillota</taxon>
        <taxon>Negativicutes</taxon>
        <taxon>Selenomonadales</taxon>
        <taxon>Selenomonadaceae</taxon>
        <taxon>Schwartzia</taxon>
    </lineage>
</organism>
<proteinExistence type="predicted"/>